<proteinExistence type="predicted"/>
<dbReference type="Proteomes" id="UP000179627">
    <property type="component" value="Unassembled WGS sequence"/>
</dbReference>
<evidence type="ECO:0000256" key="2">
    <source>
        <dbReference type="SAM" id="Phobius"/>
    </source>
</evidence>
<dbReference type="RefSeq" id="WP_071082773.1">
    <property type="nucleotide sequence ID" value="NZ_MBLM01000036.1"/>
</dbReference>
<keyword evidence="2" id="KW-0812">Transmembrane</keyword>
<feature type="transmembrane region" description="Helical" evidence="2">
    <location>
        <begin position="68"/>
        <end position="88"/>
    </location>
</feature>
<evidence type="ECO:0000313" key="3">
    <source>
        <dbReference type="EMBL" id="OHV43199.1"/>
    </source>
</evidence>
<keyword evidence="2" id="KW-1133">Transmembrane helix</keyword>
<feature type="compositionally biased region" description="Polar residues" evidence="1">
    <location>
        <begin position="116"/>
        <end position="125"/>
    </location>
</feature>
<feature type="compositionally biased region" description="Basic and acidic residues" evidence="1">
    <location>
        <begin position="127"/>
        <end position="141"/>
    </location>
</feature>
<accession>A0A1S1RBN1</accession>
<organism evidence="3 4">
    <name type="scientific">Parafrankia colletiae</name>
    <dbReference type="NCBI Taxonomy" id="573497"/>
    <lineage>
        <taxon>Bacteria</taxon>
        <taxon>Bacillati</taxon>
        <taxon>Actinomycetota</taxon>
        <taxon>Actinomycetes</taxon>
        <taxon>Frankiales</taxon>
        <taxon>Frankiaceae</taxon>
        <taxon>Parafrankia</taxon>
    </lineage>
</organism>
<gene>
    <name evidence="3" type="ORF">CC117_11340</name>
</gene>
<evidence type="ECO:0000256" key="1">
    <source>
        <dbReference type="SAM" id="MobiDB-lite"/>
    </source>
</evidence>
<feature type="region of interest" description="Disordered" evidence="1">
    <location>
        <begin position="92"/>
        <end position="141"/>
    </location>
</feature>
<protein>
    <submittedName>
        <fullName evidence="3">SNF family Na+-dependent transporter</fullName>
    </submittedName>
</protein>
<name>A0A1S1RBN1_9ACTN</name>
<feature type="transmembrane region" description="Helical" evidence="2">
    <location>
        <begin position="45"/>
        <end position="62"/>
    </location>
</feature>
<keyword evidence="4" id="KW-1185">Reference proteome</keyword>
<dbReference type="InterPro" id="IPR021401">
    <property type="entry name" value="DUF3040"/>
</dbReference>
<dbReference type="EMBL" id="MBLM01000036">
    <property type="protein sequence ID" value="OHV43199.1"/>
    <property type="molecule type" value="Genomic_DNA"/>
</dbReference>
<evidence type="ECO:0000313" key="4">
    <source>
        <dbReference type="Proteomes" id="UP000179627"/>
    </source>
</evidence>
<sequence>MPLSENEQRLLEQIERALVEDDPKFASTVRSTNPRTYLLRRVRRSGGLFLLGLVVLVVGVVINQGPLTVALGILGFVTMLFAALRGAADLRRMSGRGQESGRRPPGARGRPSSGGKTRQSRSSSFMERVEERWRRRWEDNS</sequence>
<dbReference type="OrthoDB" id="5244024at2"/>
<dbReference type="AlphaFoldDB" id="A0A1S1RBN1"/>
<dbReference type="Pfam" id="PF11239">
    <property type="entry name" value="DUF3040"/>
    <property type="match status" value="1"/>
</dbReference>
<reference evidence="4" key="1">
    <citation type="submission" date="2016-07" db="EMBL/GenBank/DDBJ databases">
        <title>Sequence Frankia sp. strain CcI1.17.</title>
        <authorList>
            <person name="Ghodhbane-Gtari F."/>
            <person name="Swanson E."/>
            <person name="Gueddou A."/>
            <person name="Morris K."/>
            <person name="Hezbri K."/>
            <person name="Ktari A."/>
            <person name="Nouioui I."/>
            <person name="Abebe-Akele F."/>
            <person name="Simpson S."/>
            <person name="Thomas K."/>
            <person name="Gtari M."/>
            <person name="Tisa L.S."/>
            <person name="Hurst S."/>
        </authorList>
    </citation>
    <scope>NUCLEOTIDE SEQUENCE [LARGE SCALE GENOMIC DNA]</scope>
    <source>
        <strain evidence="4">Cc1.17</strain>
    </source>
</reference>
<feature type="compositionally biased region" description="Low complexity" evidence="1">
    <location>
        <begin position="103"/>
        <end position="115"/>
    </location>
</feature>
<comment type="caution">
    <text evidence="3">The sequence shown here is derived from an EMBL/GenBank/DDBJ whole genome shotgun (WGS) entry which is preliminary data.</text>
</comment>
<keyword evidence="2" id="KW-0472">Membrane</keyword>